<accession>A0A2P2NZF4</accession>
<sequence>MHPLESHRPQLEMYLEYHFQQLICSSFKMSTTNYKNNATLSTIFGESLG</sequence>
<name>A0A2P2NZF4_RHIMU</name>
<dbReference type="EMBL" id="GGEC01067277">
    <property type="protein sequence ID" value="MBX47761.1"/>
    <property type="molecule type" value="Transcribed_RNA"/>
</dbReference>
<evidence type="ECO:0000313" key="1">
    <source>
        <dbReference type="EMBL" id="MBX47761.1"/>
    </source>
</evidence>
<reference evidence="1" key="1">
    <citation type="submission" date="2018-02" db="EMBL/GenBank/DDBJ databases">
        <title>Rhizophora mucronata_Transcriptome.</title>
        <authorList>
            <person name="Meera S.P."/>
            <person name="Sreeshan A."/>
            <person name="Augustine A."/>
        </authorList>
    </citation>
    <scope>NUCLEOTIDE SEQUENCE</scope>
    <source>
        <tissue evidence="1">Leaf</tissue>
    </source>
</reference>
<dbReference type="AlphaFoldDB" id="A0A2P2NZF4"/>
<proteinExistence type="predicted"/>
<protein>
    <submittedName>
        <fullName evidence="1">Uncharacterized protein</fullName>
    </submittedName>
</protein>
<organism evidence="1">
    <name type="scientific">Rhizophora mucronata</name>
    <name type="common">Asiatic mangrove</name>
    <dbReference type="NCBI Taxonomy" id="61149"/>
    <lineage>
        <taxon>Eukaryota</taxon>
        <taxon>Viridiplantae</taxon>
        <taxon>Streptophyta</taxon>
        <taxon>Embryophyta</taxon>
        <taxon>Tracheophyta</taxon>
        <taxon>Spermatophyta</taxon>
        <taxon>Magnoliopsida</taxon>
        <taxon>eudicotyledons</taxon>
        <taxon>Gunneridae</taxon>
        <taxon>Pentapetalae</taxon>
        <taxon>rosids</taxon>
        <taxon>fabids</taxon>
        <taxon>Malpighiales</taxon>
        <taxon>Rhizophoraceae</taxon>
        <taxon>Rhizophora</taxon>
    </lineage>
</organism>